<dbReference type="SUPFAM" id="SSF48295">
    <property type="entry name" value="TrpR-like"/>
    <property type="match status" value="1"/>
</dbReference>
<keyword evidence="3" id="KW-1185">Reference proteome</keyword>
<dbReference type="RefSeq" id="WP_354194099.1">
    <property type="nucleotide sequence ID" value="NZ_JBEPML010000005.1"/>
</dbReference>
<dbReference type="Proteomes" id="UP001549076">
    <property type="component" value="Unassembled WGS sequence"/>
</dbReference>
<dbReference type="CDD" id="cd06571">
    <property type="entry name" value="Bac_DnaA_C"/>
    <property type="match status" value="1"/>
</dbReference>
<dbReference type="Gene3D" id="1.10.1750.10">
    <property type="match status" value="1"/>
</dbReference>
<name>A0ABV2MY74_9HYPH</name>
<dbReference type="EMBL" id="JBEPML010000005">
    <property type="protein sequence ID" value="MET3791755.1"/>
    <property type="molecule type" value="Genomic_DNA"/>
</dbReference>
<dbReference type="InterPro" id="IPR010921">
    <property type="entry name" value="Trp_repressor/repl_initiator"/>
</dbReference>
<accession>A0ABV2MY74</accession>
<organism evidence="2 3">
    <name type="scientific">Aquamicrobium terrae</name>
    <dbReference type="NCBI Taxonomy" id="1324945"/>
    <lineage>
        <taxon>Bacteria</taxon>
        <taxon>Pseudomonadati</taxon>
        <taxon>Pseudomonadota</taxon>
        <taxon>Alphaproteobacteria</taxon>
        <taxon>Hyphomicrobiales</taxon>
        <taxon>Phyllobacteriaceae</taxon>
        <taxon>Aquamicrobium</taxon>
    </lineage>
</organism>
<evidence type="ECO:0000259" key="1">
    <source>
        <dbReference type="SMART" id="SM00760"/>
    </source>
</evidence>
<comment type="caution">
    <text evidence="2">The sequence shown here is derived from an EMBL/GenBank/DDBJ whole genome shotgun (WGS) entry which is preliminary data.</text>
</comment>
<sequence>MNDTIVVDLDARDKVLDWAFVLALVANETGISVAQITAPTRVSAKASRSRQLAIYLARVCLSITLTDIGRLFGRDRATVIHACALIEDQRDDPAFDAFVTNLEAAIAEWQRGRCRRRVA</sequence>
<protein>
    <submittedName>
        <fullName evidence="2">Chromosomal replication initiation ATPase DnaA</fullName>
    </submittedName>
</protein>
<dbReference type="InterPro" id="IPR013159">
    <property type="entry name" value="DnaA_C"/>
</dbReference>
<dbReference type="SMART" id="SM00760">
    <property type="entry name" value="Bac_DnaA_C"/>
    <property type="match status" value="1"/>
</dbReference>
<reference evidence="2 3" key="1">
    <citation type="submission" date="2024-06" db="EMBL/GenBank/DDBJ databases">
        <title>Genomic Encyclopedia of Type Strains, Phase IV (KMG-IV): sequencing the most valuable type-strain genomes for metagenomic binning, comparative biology and taxonomic classification.</title>
        <authorList>
            <person name="Goeker M."/>
        </authorList>
    </citation>
    <scope>NUCLEOTIDE SEQUENCE [LARGE SCALE GENOMIC DNA]</scope>
    <source>
        <strain evidence="2 3">DSM 27865</strain>
    </source>
</reference>
<proteinExistence type="predicted"/>
<evidence type="ECO:0000313" key="3">
    <source>
        <dbReference type="Proteomes" id="UP001549076"/>
    </source>
</evidence>
<feature type="domain" description="Chromosomal replication initiator DnaA C-terminal" evidence="1">
    <location>
        <begin position="17"/>
        <end position="86"/>
    </location>
</feature>
<gene>
    <name evidence="2" type="ORF">ABID37_001963</name>
</gene>
<dbReference type="Pfam" id="PF08299">
    <property type="entry name" value="Bac_DnaA_C"/>
    <property type="match status" value="1"/>
</dbReference>
<evidence type="ECO:0000313" key="2">
    <source>
        <dbReference type="EMBL" id="MET3791755.1"/>
    </source>
</evidence>